<feature type="region of interest" description="Disordered" evidence="9">
    <location>
        <begin position="1280"/>
        <end position="1585"/>
    </location>
</feature>
<evidence type="ECO:0000313" key="11">
    <source>
        <dbReference type="EMBL" id="KAL0270094.1"/>
    </source>
</evidence>
<dbReference type="GO" id="GO:0005694">
    <property type="term" value="C:chromosome"/>
    <property type="evidence" value="ECO:0007669"/>
    <property type="project" value="UniProtKB-ARBA"/>
</dbReference>
<evidence type="ECO:0000256" key="3">
    <source>
        <dbReference type="ARBA" id="ARBA00022843"/>
    </source>
</evidence>
<dbReference type="EMBL" id="JARGDH010000004">
    <property type="protein sequence ID" value="KAL0270094.1"/>
    <property type="molecule type" value="Genomic_DNA"/>
</dbReference>
<feature type="compositionally biased region" description="Basic and acidic residues" evidence="9">
    <location>
        <begin position="1373"/>
        <end position="1385"/>
    </location>
</feature>
<evidence type="ECO:0000256" key="9">
    <source>
        <dbReference type="SAM" id="MobiDB-lite"/>
    </source>
</evidence>
<proteinExistence type="predicted"/>
<feature type="compositionally biased region" description="Pro residues" evidence="9">
    <location>
        <begin position="1434"/>
        <end position="1443"/>
    </location>
</feature>
<feature type="compositionally biased region" description="Polar residues" evidence="9">
    <location>
        <begin position="1347"/>
        <end position="1372"/>
    </location>
</feature>
<dbReference type="Pfam" id="PF08169">
    <property type="entry name" value="RBB1NT"/>
    <property type="match status" value="1"/>
</dbReference>
<evidence type="ECO:0000256" key="8">
    <source>
        <dbReference type="ARBA" id="ARBA00023242"/>
    </source>
</evidence>
<organism evidence="11">
    <name type="scientific">Menopon gallinae</name>
    <name type="common">poultry shaft louse</name>
    <dbReference type="NCBI Taxonomy" id="328185"/>
    <lineage>
        <taxon>Eukaryota</taxon>
        <taxon>Metazoa</taxon>
        <taxon>Ecdysozoa</taxon>
        <taxon>Arthropoda</taxon>
        <taxon>Hexapoda</taxon>
        <taxon>Insecta</taxon>
        <taxon>Pterygota</taxon>
        <taxon>Neoptera</taxon>
        <taxon>Paraneoptera</taxon>
        <taxon>Psocodea</taxon>
        <taxon>Troctomorpha</taxon>
        <taxon>Phthiraptera</taxon>
        <taxon>Amblycera</taxon>
        <taxon>Menoponidae</taxon>
        <taxon>Menopon</taxon>
    </lineage>
</organism>
<feature type="region of interest" description="Disordered" evidence="9">
    <location>
        <begin position="1105"/>
        <end position="1261"/>
    </location>
</feature>
<accession>A0AAW2HJP8</accession>
<evidence type="ECO:0000256" key="5">
    <source>
        <dbReference type="ARBA" id="ARBA00023015"/>
    </source>
</evidence>
<feature type="compositionally biased region" description="Basic and acidic residues" evidence="9">
    <location>
        <begin position="973"/>
        <end position="1000"/>
    </location>
</feature>
<reference evidence="11" key="1">
    <citation type="journal article" date="2024" name="Gigascience">
        <title>Chromosome-level genome of the poultry shaft louse Menopon gallinae provides insight into the host-switching and adaptive evolution of parasitic lice.</title>
        <authorList>
            <person name="Xu Y."/>
            <person name="Ma L."/>
            <person name="Liu S."/>
            <person name="Liang Y."/>
            <person name="Liu Q."/>
            <person name="He Z."/>
            <person name="Tian L."/>
            <person name="Duan Y."/>
            <person name="Cai W."/>
            <person name="Li H."/>
            <person name="Song F."/>
        </authorList>
    </citation>
    <scope>NUCLEOTIDE SEQUENCE</scope>
    <source>
        <strain evidence="11">Cailab_2023a</strain>
    </source>
</reference>
<feature type="compositionally biased region" description="Basic and acidic residues" evidence="9">
    <location>
        <begin position="1640"/>
        <end position="1651"/>
    </location>
</feature>
<dbReference type="CDD" id="cd20390">
    <property type="entry name" value="Tudor_ARID4_rpt2"/>
    <property type="match status" value="1"/>
</dbReference>
<dbReference type="GO" id="GO:0006325">
    <property type="term" value="P:chromatin organization"/>
    <property type="evidence" value="ECO:0007669"/>
    <property type="project" value="UniProtKB-KW"/>
</dbReference>
<dbReference type="InterPro" id="IPR036431">
    <property type="entry name" value="ARID_dom_sf"/>
</dbReference>
<keyword evidence="4" id="KW-0156">Chromatin regulator</keyword>
<dbReference type="SMART" id="SM00298">
    <property type="entry name" value="CHROMO"/>
    <property type="match status" value="1"/>
</dbReference>
<dbReference type="Gene3D" id="2.30.30.140">
    <property type="match status" value="3"/>
</dbReference>
<feature type="compositionally biased region" description="Acidic residues" evidence="9">
    <location>
        <begin position="1286"/>
        <end position="1298"/>
    </location>
</feature>
<dbReference type="InterPro" id="IPR000953">
    <property type="entry name" value="Chromo/chromo_shadow_dom"/>
</dbReference>
<feature type="compositionally biased region" description="Acidic residues" evidence="9">
    <location>
        <begin position="489"/>
        <end position="498"/>
    </location>
</feature>
<dbReference type="GO" id="GO:0006357">
    <property type="term" value="P:regulation of transcription by RNA polymerase II"/>
    <property type="evidence" value="ECO:0007669"/>
    <property type="project" value="TreeGrafter"/>
</dbReference>
<feature type="compositionally biased region" description="Polar residues" evidence="9">
    <location>
        <begin position="419"/>
        <end position="438"/>
    </location>
</feature>
<dbReference type="SUPFAM" id="SSF54160">
    <property type="entry name" value="Chromo domain-like"/>
    <property type="match status" value="1"/>
</dbReference>
<dbReference type="InterPro" id="IPR001606">
    <property type="entry name" value="ARID_dom"/>
</dbReference>
<feature type="compositionally biased region" description="Basic and acidic residues" evidence="9">
    <location>
        <begin position="584"/>
        <end position="601"/>
    </location>
</feature>
<dbReference type="SMART" id="SM01014">
    <property type="entry name" value="ARID"/>
    <property type="match status" value="1"/>
</dbReference>
<feature type="compositionally biased region" description="Basic and acidic residues" evidence="9">
    <location>
        <begin position="830"/>
        <end position="855"/>
    </location>
</feature>
<keyword evidence="3" id="KW-0832">Ubl conjugation</keyword>
<dbReference type="CDD" id="cd16100">
    <property type="entry name" value="ARID"/>
    <property type="match status" value="1"/>
</dbReference>
<feature type="domain" description="ARID" evidence="10">
    <location>
        <begin position="296"/>
        <end position="387"/>
    </location>
</feature>
<feature type="compositionally biased region" description="Polar residues" evidence="9">
    <location>
        <begin position="1168"/>
        <end position="1180"/>
    </location>
</feature>
<feature type="region of interest" description="Disordered" evidence="9">
    <location>
        <begin position="128"/>
        <end position="164"/>
    </location>
</feature>
<evidence type="ECO:0000256" key="4">
    <source>
        <dbReference type="ARBA" id="ARBA00022853"/>
    </source>
</evidence>
<feature type="region of interest" description="Disordered" evidence="9">
    <location>
        <begin position="731"/>
        <end position="1000"/>
    </location>
</feature>
<feature type="region of interest" description="Disordered" evidence="9">
    <location>
        <begin position="397"/>
        <end position="650"/>
    </location>
</feature>
<feature type="compositionally biased region" description="Polar residues" evidence="9">
    <location>
        <begin position="499"/>
        <end position="513"/>
    </location>
</feature>
<dbReference type="SMART" id="SM00501">
    <property type="entry name" value="BRIGHT"/>
    <property type="match status" value="1"/>
</dbReference>
<dbReference type="GO" id="GO:0000976">
    <property type="term" value="F:transcription cis-regulatory region binding"/>
    <property type="evidence" value="ECO:0007669"/>
    <property type="project" value="TreeGrafter"/>
</dbReference>
<feature type="compositionally biased region" description="Basic and acidic residues" evidence="9">
    <location>
        <begin position="904"/>
        <end position="939"/>
    </location>
</feature>
<dbReference type="InterPro" id="IPR002999">
    <property type="entry name" value="Tudor"/>
</dbReference>
<protein>
    <recommendedName>
        <fullName evidence="10">ARID domain-containing protein</fullName>
    </recommendedName>
</protein>
<keyword evidence="6" id="KW-0238">DNA-binding</keyword>
<comment type="caution">
    <text evidence="11">The sequence shown here is derived from an EMBL/GenBank/DDBJ whole genome shotgun (WGS) entry which is preliminary data.</text>
</comment>
<feature type="region of interest" description="Disordered" evidence="9">
    <location>
        <begin position="1629"/>
        <end position="1651"/>
    </location>
</feature>
<sequence>MTMLGDEPPYLSVGTEVSAKYKGAFCEAKVRKVDKTVKCKVSFKLGSGTYTLLDSSIKGTLRVGAQVEAKHPDRKEFVEATITKIQDCSQYTVVFDDGDITTLRRSALCLKSGRHFAESETLDQLPLTHPEHFGNPVVGGRRGRRRLLDDSSGDEDTTRKGKLKEEKEADIGKVVCVELGDKKKVKDNWFPGLVVSPNAQDTVQIRVKDEYLVRSFSDGRYYTVPKKEATEFTREIGVKVDNNTLKTAVEKALHFLDKDELPPHWDRELLFGLIESDMNSDSDEGLDSDSSDDEPREEKDHFVAQLYKFMDDRGTPINHCPSIGGKDLDLYKLFNVVHKLNGYNRVTNRNEWKIVSGKLGLGMAAPIITQVKHAYKRYLHSFEDFYRKLGCTMVSHPRSNRARNKSGRSLIRDKDRATPLNSSKVKSDTSPCDSSRPVSKQEDVPEKEAASDSKVKEEVNAEKKEEKAKAKEEDTEKVAKGKVARKEIEAEDVSESEDNVSTSEETVNRPSSSLRKKFPTLKASPVVVREKRKAENSPEERKCKRARMLKSRSNSSTDLKGGSDGEEDSKGKDASDQRSTTRSRSKEDVKLKKEIEKDRRNKSNSVPASEAKRGPIVKAKRQDSEDNLSQKKGRKRRNTDTGRRSPSVAEEDLNLPCLPSYKSVFIGDVLKIYYGAAGESKVIYEAKVVDIKENEAGETLYLVHYAGWNSRYDEWVKRNKIAENLNWTPARSKTTQSVKSVKASAQKRKQPANRSEQTGPGTRSTTPSSITSSSSRTKSPAASAQSANKRFTRNAGESKPKRTRRISGHTDISVDSESDSDPGESVSDVEVSKKKTGAKNEAKEPAARKKPEAKKTTPKRKLNRKAADKKPAEDEEDSAKTKKPKKKATPVKESDNASENSSEAEVKKEQTAEEEQEPKGRDFDLNQIRSELKGIDKAVKVSADLIRVDEVEEKSEEVKPVVAEETPEPKPSPQKEEEKPQLKPEEKTPEKKEVKDDIYEFKEPEPFEYQEALRPMNRMFDDAERSPEKLNKKAIIVIDKKDIPNFEGDMKSRFKKTIGKKMKELCVNERREPTVRLEKLDNVQKKFDTFQLKPADKEIPVLKVEVEPRKSVSPEPFGLFSSVREEAPETHAEVPADKPEPTDDAEGANPKSPQPSTLSPEPPSLTPMTNNVYVEEQATSPLLLRVEEVKQEEQKKGDTSQEEEDDPISAAIQRVIAQSSMDDDSDDMDLFTASTATNLPSTEPPDISKTNSVSSEPKTEVPINKKLCSKRKNVGKRMILSKEFVMDDDSSTDSDSDSAEERLVIVNEDESTDDSSHSQKPSAINAEEEKKVLVPPPKRSAEERKSPVSSENLSPKVNDASSTKKSTPTTNEDGWKSPKQEKVTEEEGESNLRSLLCEETIPGSPTPVVENKETSEPKLNLLEMQYASGSQPISLPPPPPPPAAKRDGNDAAAVMDNTPPTTPESNLSSISGSPREDRVGSSSLDNESSKSHRDSSEVDVDNEHQRMRGNKFPKKPEKDPESPLKKKRRNRKRSESLSENNKRIRQPVGRPPKAKDTGSDSDDTSENSQIGNNINSDPLMNSRSQRPSKYNFFCELDPELDATQRIALLEQKIQECRKTYLSVKSKLASIDRRRKKLRRREREGRRKSSRY</sequence>
<feature type="compositionally biased region" description="Polar residues" evidence="9">
    <location>
        <begin position="1566"/>
        <end position="1585"/>
    </location>
</feature>
<dbReference type="SUPFAM" id="SSF46774">
    <property type="entry name" value="ARID-like"/>
    <property type="match status" value="1"/>
</dbReference>
<dbReference type="Pfam" id="PF22732">
    <property type="entry name" value="MSL3_chromo-like"/>
    <property type="match status" value="1"/>
</dbReference>
<evidence type="ECO:0000256" key="7">
    <source>
        <dbReference type="ARBA" id="ARBA00023163"/>
    </source>
</evidence>
<feature type="compositionally biased region" description="Polar residues" evidence="9">
    <location>
        <begin position="1232"/>
        <end position="1241"/>
    </location>
</feature>
<dbReference type="InterPro" id="IPR053820">
    <property type="entry name" value="MSL3_chromo-like"/>
</dbReference>
<name>A0AAW2HJP8_9NEOP</name>
<dbReference type="SMART" id="SM00333">
    <property type="entry name" value="TUDOR"/>
    <property type="match status" value="1"/>
</dbReference>
<dbReference type="PANTHER" id="PTHR13964">
    <property type="entry name" value="RBP-RELATED"/>
    <property type="match status" value="1"/>
</dbReference>
<dbReference type="SUPFAM" id="SSF63748">
    <property type="entry name" value="Tudor/PWWP/MBT"/>
    <property type="match status" value="1"/>
</dbReference>
<feature type="compositionally biased region" description="Basic and acidic residues" evidence="9">
    <location>
        <begin position="1514"/>
        <end position="1524"/>
    </location>
</feature>
<feature type="compositionally biased region" description="Basic and acidic residues" evidence="9">
    <location>
        <begin position="1185"/>
        <end position="1199"/>
    </location>
</feature>
<dbReference type="PANTHER" id="PTHR13964:SF27">
    <property type="entry name" value="HAT-TRICK, ISOFORM D"/>
    <property type="match status" value="1"/>
</dbReference>
<dbReference type="Gene3D" id="1.10.150.60">
    <property type="entry name" value="ARID DNA-binding domain"/>
    <property type="match status" value="1"/>
</dbReference>
<gene>
    <name evidence="11" type="ORF">PYX00_007613</name>
</gene>
<keyword evidence="5" id="KW-0805">Transcription regulation</keyword>
<dbReference type="PROSITE" id="PS51011">
    <property type="entry name" value="ARID"/>
    <property type="match status" value="1"/>
</dbReference>
<dbReference type="CDD" id="cd20389">
    <property type="entry name" value="Tudor_ARID4_rpt1"/>
    <property type="match status" value="1"/>
</dbReference>
<keyword evidence="7" id="KW-0804">Transcription</keyword>
<evidence type="ECO:0000256" key="2">
    <source>
        <dbReference type="ARBA" id="ARBA00022553"/>
    </source>
</evidence>
<feature type="compositionally biased region" description="Basic and acidic residues" evidence="9">
    <location>
        <begin position="439"/>
        <end position="488"/>
    </location>
</feature>
<evidence type="ECO:0000256" key="1">
    <source>
        <dbReference type="ARBA" id="ARBA00022499"/>
    </source>
</evidence>
<keyword evidence="1" id="KW-1017">Isopeptide bond</keyword>
<feature type="compositionally biased region" description="Low complexity" evidence="9">
    <location>
        <begin position="758"/>
        <end position="784"/>
    </location>
</feature>
<feature type="compositionally biased region" description="Polar residues" evidence="9">
    <location>
        <begin position="1463"/>
        <end position="1472"/>
    </location>
</feature>
<feature type="compositionally biased region" description="Basic and acidic residues" evidence="9">
    <location>
        <begin position="1487"/>
        <end position="1506"/>
    </location>
</feature>
<dbReference type="InterPro" id="IPR016197">
    <property type="entry name" value="Chromo-like_dom_sf"/>
</dbReference>
<keyword evidence="2" id="KW-0597">Phosphoprotein</keyword>
<dbReference type="InterPro" id="IPR012603">
    <property type="entry name" value="ARID4A/B_PWWP"/>
</dbReference>
<dbReference type="Pfam" id="PF01388">
    <property type="entry name" value="ARID"/>
    <property type="match status" value="1"/>
</dbReference>
<evidence type="ECO:0000259" key="10">
    <source>
        <dbReference type="PROSITE" id="PS51011"/>
    </source>
</evidence>
<feature type="compositionally biased region" description="Basic and acidic residues" evidence="9">
    <location>
        <begin position="1123"/>
        <end position="1141"/>
    </location>
</feature>
<dbReference type="InterPro" id="IPR051232">
    <property type="entry name" value="ARID/SWI1_ChromRemod"/>
</dbReference>
<keyword evidence="8" id="KW-0539">Nucleus</keyword>
<evidence type="ECO:0000256" key="6">
    <source>
        <dbReference type="ARBA" id="ARBA00023125"/>
    </source>
</evidence>
<dbReference type="GO" id="GO:0005634">
    <property type="term" value="C:nucleus"/>
    <property type="evidence" value="ECO:0007669"/>
    <property type="project" value="TreeGrafter"/>
</dbReference>
<feature type="compositionally biased region" description="Basic and acidic residues" evidence="9">
    <location>
        <begin position="1533"/>
        <end position="1542"/>
    </location>
</feature>
<feature type="compositionally biased region" description="Basic and acidic residues" evidence="9">
    <location>
        <begin position="528"/>
        <end position="542"/>
    </location>
</feature>